<accession>A0ABN1Z271</accession>
<reference evidence="2 3" key="1">
    <citation type="journal article" date="2019" name="Int. J. Syst. Evol. Microbiol.">
        <title>The Global Catalogue of Microorganisms (GCM) 10K type strain sequencing project: providing services to taxonomists for standard genome sequencing and annotation.</title>
        <authorList>
            <consortium name="The Broad Institute Genomics Platform"/>
            <consortium name="The Broad Institute Genome Sequencing Center for Infectious Disease"/>
            <person name="Wu L."/>
            <person name="Ma J."/>
        </authorList>
    </citation>
    <scope>NUCLEOTIDE SEQUENCE [LARGE SCALE GENOMIC DNA]</scope>
    <source>
        <strain evidence="2 3">JCM 11756</strain>
    </source>
</reference>
<dbReference type="EMBL" id="BAAAIZ010000063">
    <property type="protein sequence ID" value="GAA1428483.1"/>
    <property type="molecule type" value="Genomic_DNA"/>
</dbReference>
<dbReference type="RefSeq" id="WP_344014621.1">
    <property type="nucleotide sequence ID" value="NZ_BAAAIZ010000063.1"/>
</dbReference>
<keyword evidence="3" id="KW-1185">Reference proteome</keyword>
<dbReference type="Proteomes" id="UP001500973">
    <property type="component" value="Unassembled WGS sequence"/>
</dbReference>
<gene>
    <name evidence="2" type="ORF">GCM10009601_41830</name>
</gene>
<name>A0ABN1Z271_9ACTN</name>
<evidence type="ECO:0000313" key="3">
    <source>
        <dbReference type="Proteomes" id="UP001500973"/>
    </source>
</evidence>
<protein>
    <recommendedName>
        <fullName evidence="4">Tetratricopeptide repeat protein</fullName>
    </recommendedName>
</protein>
<feature type="region of interest" description="Disordered" evidence="1">
    <location>
        <begin position="56"/>
        <end position="76"/>
    </location>
</feature>
<organism evidence="2 3">
    <name type="scientific">Streptomyces thermospinosisporus</name>
    <dbReference type="NCBI Taxonomy" id="161482"/>
    <lineage>
        <taxon>Bacteria</taxon>
        <taxon>Bacillati</taxon>
        <taxon>Actinomycetota</taxon>
        <taxon>Actinomycetes</taxon>
        <taxon>Kitasatosporales</taxon>
        <taxon>Streptomycetaceae</taxon>
        <taxon>Streptomyces</taxon>
    </lineage>
</organism>
<sequence>MADAQLSMQQLVQRRRSAALVARSAERESCRSAEALADLDRALQLKPHYEWARIQREAISGPGAEPPAEPPPPPSA</sequence>
<evidence type="ECO:0008006" key="4">
    <source>
        <dbReference type="Google" id="ProtNLM"/>
    </source>
</evidence>
<comment type="caution">
    <text evidence="2">The sequence shown here is derived from an EMBL/GenBank/DDBJ whole genome shotgun (WGS) entry which is preliminary data.</text>
</comment>
<evidence type="ECO:0000313" key="2">
    <source>
        <dbReference type="EMBL" id="GAA1428483.1"/>
    </source>
</evidence>
<evidence type="ECO:0000256" key="1">
    <source>
        <dbReference type="SAM" id="MobiDB-lite"/>
    </source>
</evidence>
<proteinExistence type="predicted"/>
<feature type="compositionally biased region" description="Pro residues" evidence="1">
    <location>
        <begin position="64"/>
        <end position="76"/>
    </location>
</feature>